<dbReference type="GO" id="GO:0003677">
    <property type="term" value="F:DNA binding"/>
    <property type="evidence" value="ECO:0007669"/>
    <property type="project" value="UniProtKB-KW"/>
</dbReference>
<proteinExistence type="predicted"/>
<accession>A0A438MIS5</accession>
<dbReference type="AlphaFoldDB" id="A0A438MIS5"/>
<sequence length="210" mass="23326">MEMHEIIRQRRGEQGMSQADLAARVGVDKRQIRRYETGDTQPTLSVAKAIARALGITLDQLAGEETHRIDLSGEWWASWQTSMQGEEVITAQQVLLRQQGELILIETITRGIDVEEGGYMWRGELRLWDNEILMGWYAAADGAVRSKGTMYFVLHPHGVSLKGRWVGLSYDGEIMTGWGAMGKTEADARALIAELKQDPAAAEALEPATS</sequence>
<dbReference type="Pfam" id="PF01381">
    <property type="entry name" value="HTH_3"/>
    <property type="match status" value="1"/>
</dbReference>
<reference evidence="3 4" key="1">
    <citation type="submission" date="2019-01" db="EMBL/GenBank/DDBJ databases">
        <title>Sequencing the genomes of 1000 actinobacteria strains.</title>
        <authorList>
            <person name="Klenk H.-P."/>
        </authorList>
    </citation>
    <scope>NUCLEOTIDE SEQUENCE [LARGE SCALE GENOMIC DNA]</scope>
    <source>
        <strain evidence="3 4">DSM 43925</strain>
    </source>
</reference>
<dbReference type="PANTHER" id="PTHR46558">
    <property type="entry name" value="TRACRIPTIONAL REGULATORY PROTEIN-RELATED-RELATED"/>
    <property type="match status" value="1"/>
</dbReference>
<dbReference type="InterPro" id="IPR010982">
    <property type="entry name" value="Lambda_DNA-bd_dom_sf"/>
</dbReference>
<dbReference type="SMART" id="SM00530">
    <property type="entry name" value="HTH_XRE"/>
    <property type="match status" value="1"/>
</dbReference>
<dbReference type="Gene3D" id="1.10.260.40">
    <property type="entry name" value="lambda repressor-like DNA-binding domains"/>
    <property type="match status" value="1"/>
</dbReference>
<evidence type="ECO:0000313" key="4">
    <source>
        <dbReference type="Proteomes" id="UP000284824"/>
    </source>
</evidence>
<dbReference type="InterPro" id="IPR001387">
    <property type="entry name" value="Cro/C1-type_HTH"/>
</dbReference>
<keyword evidence="1" id="KW-0238">DNA-binding</keyword>
<comment type="caution">
    <text evidence="3">The sequence shown here is derived from an EMBL/GenBank/DDBJ whole genome shotgun (WGS) entry which is preliminary data.</text>
</comment>
<organism evidence="3 4">
    <name type="scientific">Nonomuraea polychroma</name>
    <dbReference type="NCBI Taxonomy" id="46176"/>
    <lineage>
        <taxon>Bacteria</taxon>
        <taxon>Bacillati</taxon>
        <taxon>Actinomycetota</taxon>
        <taxon>Actinomycetes</taxon>
        <taxon>Streptosporangiales</taxon>
        <taxon>Streptosporangiaceae</taxon>
        <taxon>Nonomuraea</taxon>
    </lineage>
</organism>
<dbReference type="SUPFAM" id="SSF47413">
    <property type="entry name" value="lambda repressor-like DNA-binding domains"/>
    <property type="match status" value="1"/>
</dbReference>
<keyword evidence="4" id="KW-1185">Reference proteome</keyword>
<evidence type="ECO:0000259" key="2">
    <source>
        <dbReference type="PROSITE" id="PS50943"/>
    </source>
</evidence>
<dbReference type="PANTHER" id="PTHR46558:SF4">
    <property type="entry name" value="DNA-BIDING PHAGE PROTEIN"/>
    <property type="match status" value="1"/>
</dbReference>
<evidence type="ECO:0000256" key="1">
    <source>
        <dbReference type="ARBA" id="ARBA00023125"/>
    </source>
</evidence>
<evidence type="ECO:0000313" key="3">
    <source>
        <dbReference type="EMBL" id="RVX45456.1"/>
    </source>
</evidence>
<protein>
    <submittedName>
        <fullName evidence="3">Helix-turn-helix protein</fullName>
    </submittedName>
</protein>
<dbReference type="PROSITE" id="PS50943">
    <property type="entry name" value="HTH_CROC1"/>
    <property type="match status" value="1"/>
</dbReference>
<name>A0A438MIS5_9ACTN</name>
<dbReference type="CDD" id="cd00093">
    <property type="entry name" value="HTH_XRE"/>
    <property type="match status" value="1"/>
</dbReference>
<dbReference type="EMBL" id="SAUN01000001">
    <property type="protein sequence ID" value="RVX45456.1"/>
    <property type="molecule type" value="Genomic_DNA"/>
</dbReference>
<dbReference type="Proteomes" id="UP000284824">
    <property type="component" value="Unassembled WGS sequence"/>
</dbReference>
<gene>
    <name evidence="3" type="ORF">EDD27_8255</name>
</gene>
<feature type="domain" description="HTH cro/C1-type" evidence="2">
    <location>
        <begin position="7"/>
        <end position="61"/>
    </location>
</feature>